<feature type="binding site" evidence="7">
    <location>
        <position position="82"/>
    </location>
    <ligand>
        <name>Zn(2+)</name>
        <dbReference type="ChEBI" id="CHEBI:29105"/>
    </ligand>
</feature>
<name>D6SQ75_9BACT</name>
<dbReference type="eggNOG" id="COG0735">
    <property type="taxonomic scope" value="Bacteria"/>
</dbReference>
<dbReference type="RefSeq" id="WP_008870215.1">
    <property type="nucleotide sequence ID" value="NZ_ACJN02000002.1"/>
</dbReference>
<dbReference type="Pfam" id="PF01475">
    <property type="entry name" value="FUR"/>
    <property type="match status" value="1"/>
</dbReference>
<evidence type="ECO:0000256" key="5">
    <source>
        <dbReference type="ARBA" id="ARBA00023125"/>
    </source>
</evidence>
<keyword evidence="2" id="KW-0678">Repressor</keyword>
<keyword evidence="9" id="KW-1185">Reference proteome</keyword>
<evidence type="ECO:0000256" key="6">
    <source>
        <dbReference type="ARBA" id="ARBA00023163"/>
    </source>
</evidence>
<protein>
    <submittedName>
        <fullName evidence="8">Ferric uptake regulator, Fur family</fullName>
    </submittedName>
</protein>
<dbReference type="Proteomes" id="UP000005496">
    <property type="component" value="Unassembled WGS sequence"/>
</dbReference>
<dbReference type="CDD" id="cd07153">
    <property type="entry name" value="Fur_like"/>
    <property type="match status" value="1"/>
</dbReference>
<dbReference type="PANTHER" id="PTHR33202:SF7">
    <property type="entry name" value="FERRIC UPTAKE REGULATION PROTEIN"/>
    <property type="match status" value="1"/>
</dbReference>
<dbReference type="Gene3D" id="3.30.1490.190">
    <property type="match status" value="1"/>
</dbReference>
<dbReference type="InterPro" id="IPR043135">
    <property type="entry name" value="Fur_C"/>
</dbReference>
<evidence type="ECO:0000256" key="3">
    <source>
        <dbReference type="ARBA" id="ARBA00022833"/>
    </source>
</evidence>
<dbReference type="GO" id="GO:0003700">
    <property type="term" value="F:DNA-binding transcription factor activity"/>
    <property type="evidence" value="ECO:0007669"/>
    <property type="project" value="InterPro"/>
</dbReference>
<keyword evidence="7" id="KW-0479">Metal-binding</keyword>
<dbReference type="SUPFAM" id="SSF46785">
    <property type="entry name" value="Winged helix' DNA-binding domain"/>
    <property type="match status" value="1"/>
</dbReference>
<gene>
    <name evidence="8" type="ORF">Dthio_PD2292</name>
</gene>
<feature type="binding site" evidence="7">
    <location>
        <position position="79"/>
    </location>
    <ligand>
        <name>Zn(2+)</name>
        <dbReference type="ChEBI" id="CHEBI:29105"/>
    </ligand>
</feature>
<keyword evidence="4" id="KW-0805">Transcription regulation</keyword>
<feature type="binding site" evidence="7">
    <location>
        <position position="122"/>
    </location>
    <ligand>
        <name>Zn(2+)</name>
        <dbReference type="ChEBI" id="CHEBI:29105"/>
    </ligand>
</feature>
<feature type="binding site" evidence="7">
    <location>
        <position position="119"/>
    </location>
    <ligand>
        <name>Zn(2+)</name>
        <dbReference type="ChEBI" id="CHEBI:29105"/>
    </ligand>
</feature>
<dbReference type="GO" id="GO:0008270">
    <property type="term" value="F:zinc ion binding"/>
    <property type="evidence" value="ECO:0007669"/>
    <property type="project" value="TreeGrafter"/>
</dbReference>
<sequence>MRLTKQRKIILERLKQSRSHPTAVQIYDEVRSELPNISLGTVYRNLDILSKEGMISKIETCGDQKRFDGIPDPHLHIICSRCGKVQDAPQEPDLDLDQLTRVETDFLITGVRLELLGVCPDCNRENN</sequence>
<evidence type="ECO:0000256" key="1">
    <source>
        <dbReference type="ARBA" id="ARBA00007957"/>
    </source>
</evidence>
<keyword evidence="6" id="KW-0804">Transcription</keyword>
<dbReference type="InterPro" id="IPR036390">
    <property type="entry name" value="WH_DNA-bd_sf"/>
</dbReference>
<comment type="cofactor">
    <cofactor evidence="7">
        <name>Zn(2+)</name>
        <dbReference type="ChEBI" id="CHEBI:29105"/>
    </cofactor>
    <text evidence="7">Binds 1 zinc ion per subunit.</text>
</comment>
<reference evidence="8" key="1">
    <citation type="submission" date="2010-05" db="EMBL/GenBank/DDBJ databases">
        <title>The draft genome of Desulfonatronospira thiodismutans ASO3-1.</title>
        <authorList>
            <consortium name="US DOE Joint Genome Institute (JGI-PGF)"/>
            <person name="Lucas S."/>
            <person name="Copeland A."/>
            <person name="Lapidus A."/>
            <person name="Cheng J.-F."/>
            <person name="Bruce D."/>
            <person name="Goodwin L."/>
            <person name="Pitluck S."/>
            <person name="Chertkov O."/>
            <person name="Brettin T."/>
            <person name="Detter J.C."/>
            <person name="Han C."/>
            <person name="Land M.L."/>
            <person name="Hauser L."/>
            <person name="Kyrpides N."/>
            <person name="Mikhailova N."/>
            <person name="Muyzer G."/>
            <person name="Woyke T."/>
        </authorList>
    </citation>
    <scope>NUCLEOTIDE SEQUENCE [LARGE SCALE GENOMIC DNA]</scope>
    <source>
        <strain evidence="8">ASO3-1</strain>
    </source>
</reference>
<dbReference type="GO" id="GO:1900376">
    <property type="term" value="P:regulation of secondary metabolite biosynthetic process"/>
    <property type="evidence" value="ECO:0007669"/>
    <property type="project" value="TreeGrafter"/>
</dbReference>
<keyword evidence="5" id="KW-0238">DNA-binding</keyword>
<dbReference type="AlphaFoldDB" id="D6SQ75"/>
<proteinExistence type="inferred from homology"/>
<dbReference type="InterPro" id="IPR036388">
    <property type="entry name" value="WH-like_DNA-bd_sf"/>
</dbReference>
<evidence type="ECO:0000256" key="7">
    <source>
        <dbReference type="PIRSR" id="PIRSR602481-1"/>
    </source>
</evidence>
<accession>D6SQ75</accession>
<evidence type="ECO:0000256" key="4">
    <source>
        <dbReference type="ARBA" id="ARBA00023015"/>
    </source>
</evidence>
<dbReference type="PANTHER" id="PTHR33202">
    <property type="entry name" value="ZINC UPTAKE REGULATION PROTEIN"/>
    <property type="match status" value="1"/>
</dbReference>
<evidence type="ECO:0000256" key="2">
    <source>
        <dbReference type="ARBA" id="ARBA00022491"/>
    </source>
</evidence>
<evidence type="ECO:0000313" key="8">
    <source>
        <dbReference type="EMBL" id="EFI34901.1"/>
    </source>
</evidence>
<comment type="caution">
    <text evidence="8">The sequence shown here is derived from an EMBL/GenBank/DDBJ whole genome shotgun (WGS) entry which is preliminary data.</text>
</comment>
<evidence type="ECO:0000313" key="9">
    <source>
        <dbReference type="Proteomes" id="UP000005496"/>
    </source>
</evidence>
<dbReference type="OrthoDB" id="8659436at2"/>
<keyword evidence="3 7" id="KW-0862">Zinc</keyword>
<organism evidence="8 9">
    <name type="scientific">Desulfonatronospira thiodismutans ASO3-1</name>
    <dbReference type="NCBI Taxonomy" id="555779"/>
    <lineage>
        <taxon>Bacteria</taxon>
        <taxon>Pseudomonadati</taxon>
        <taxon>Thermodesulfobacteriota</taxon>
        <taxon>Desulfovibrionia</taxon>
        <taxon>Desulfovibrionales</taxon>
        <taxon>Desulfonatronovibrionaceae</taxon>
        <taxon>Desulfonatronospira</taxon>
    </lineage>
</organism>
<dbReference type="GO" id="GO:0000976">
    <property type="term" value="F:transcription cis-regulatory region binding"/>
    <property type="evidence" value="ECO:0007669"/>
    <property type="project" value="TreeGrafter"/>
</dbReference>
<dbReference type="InterPro" id="IPR002481">
    <property type="entry name" value="FUR"/>
</dbReference>
<dbReference type="Gene3D" id="1.10.10.10">
    <property type="entry name" value="Winged helix-like DNA-binding domain superfamily/Winged helix DNA-binding domain"/>
    <property type="match status" value="1"/>
</dbReference>
<comment type="similarity">
    <text evidence="1">Belongs to the Fur family.</text>
</comment>
<dbReference type="GO" id="GO:0045892">
    <property type="term" value="P:negative regulation of DNA-templated transcription"/>
    <property type="evidence" value="ECO:0007669"/>
    <property type="project" value="TreeGrafter"/>
</dbReference>
<dbReference type="EMBL" id="ACJN02000002">
    <property type="protein sequence ID" value="EFI34901.1"/>
    <property type="molecule type" value="Genomic_DNA"/>
</dbReference>